<dbReference type="EMBL" id="OW152819">
    <property type="protein sequence ID" value="CAH2073359.1"/>
    <property type="molecule type" value="Genomic_DNA"/>
</dbReference>
<keyword evidence="2" id="KW-1185">Reference proteome</keyword>
<evidence type="ECO:0008006" key="3">
    <source>
        <dbReference type="Google" id="ProtNLM"/>
    </source>
</evidence>
<dbReference type="Proteomes" id="UP000837857">
    <property type="component" value="Chromosome 7"/>
</dbReference>
<accession>A0ABN8J057</accession>
<protein>
    <recommendedName>
        <fullName evidence="3">Transposase</fullName>
    </recommendedName>
</protein>
<organism evidence="1 2">
    <name type="scientific">Iphiclides podalirius</name>
    <name type="common">scarce swallowtail</name>
    <dbReference type="NCBI Taxonomy" id="110791"/>
    <lineage>
        <taxon>Eukaryota</taxon>
        <taxon>Metazoa</taxon>
        <taxon>Ecdysozoa</taxon>
        <taxon>Arthropoda</taxon>
        <taxon>Hexapoda</taxon>
        <taxon>Insecta</taxon>
        <taxon>Pterygota</taxon>
        <taxon>Neoptera</taxon>
        <taxon>Endopterygota</taxon>
        <taxon>Lepidoptera</taxon>
        <taxon>Glossata</taxon>
        <taxon>Ditrysia</taxon>
        <taxon>Papilionoidea</taxon>
        <taxon>Papilionidae</taxon>
        <taxon>Papilioninae</taxon>
        <taxon>Iphiclides</taxon>
    </lineage>
</organism>
<evidence type="ECO:0000313" key="2">
    <source>
        <dbReference type="Proteomes" id="UP000837857"/>
    </source>
</evidence>
<sequence>MFPFQDGGKNSTTVARDISVRCLALVRRMSPPTRSGVRVENRLWRVRNRAMLAWVWVDGNPTTLLIAPDFCRPAARRWRTRPSCRPPRTSGNDAYTCAAWTSDAPITPTRDNRPYAPRH</sequence>
<reference evidence="1" key="1">
    <citation type="submission" date="2022-03" db="EMBL/GenBank/DDBJ databases">
        <authorList>
            <person name="Martin H S."/>
        </authorList>
    </citation>
    <scope>NUCLEOTIDE SEQUENCE</scope>
</reference>
<feature type="non-terminal residue" evidence="1">
    <location>
        <position position="1"/>
    </location>
</feature>
<proteinExistence type="predicted"/>
<gene>
    <name evidence="1" type="ORF">IPOD504_LOCUS15603</name>
</gene>
<evidence type="ECO:0000313" key="1">
    <source>
        <dbReference type="EMBL" id="CAH2073359.1"/>
    </source>
</evidence>
<name>A0ABN8J057_9NEOP</name>